<evidence type="ECO:0000256" key="1">
    <source>
        <dbReference type="SAM" id="SignalP"/>
    </source>
</evidence>
<keyword evidence="3" id="KW-1185">Reference proteome</keyword>
<evidence type="ECO:0000313" key="3">
    <source>
        <dbReference type="Proteomes" id="UP001596958"/>
    </source>
</evidence>
<gene>
    <name evidence="2" type="ORF">ACFQZS_13935</name>
</gene>
<accession>A0ABW2YXZ4</accession>
<comment type="caution">
    <text evidence="2">The sequence shown here is derived from an EMBL/GenBank/DDBJ whole genome shotgun (WGS) entry which is preliminary data.</text>
</comment>
<protein>
    <submittedName>
        <fullName evidence="2">Uncharacterized protein</fullName>
    </submittedName>
</protein>
<reference evidence="3" key="1">
    <citation type="journal article" date="2019" name="Int. J. Syst. Evol. Microbiol.">
        <title>The Global Catalogue of Microorganisms (GCM) 10K type strain sequencing project: providing services to taxonomists for standard genome sequencing and annotation.</title>
        <authorList>
            <consortium name="The Broad Institute Genomics Platform"/>
            <consortium name="The Broad Institute Genome Sequencing Center for Infectious Disease"/>
            <person name="Wu L."/>
            <person name="Ma J."/>
        </authorList>
    </citation>
    <scope>NUCLEOTIDE SEQUENCE [LARGE SCALE GENOMIC DNA]</scope>
    <source>
        <strain evidence="3">CCUG 63418</strain>
    </source>
</reference>
<proteinExistence type="predicted"/>
<dbReference type="RefSeq" id="WP_377101234.1">
    <property type="nucleotide sequence ID" value="NZ_JBHTHU010000018.1"/>
</dbReference>
<feature type="chain" id="PRO_5046361159" evidence="1">
    <location>
        <begin position="23"/>
        <end position="686"/>
    </location>
</feature>
<dbReference type="Proteomes" id="UP001596958">
    <property type="component" value="Unassembled WGS sequence"/>
</dbReference>
<name>A0ABW2YXZ4_9SPHI</name>
<feature type="signal peptide" evidence="1">
    <location>
        <begin position="1"/>
        <end position="22"/>
    </location>
</feature>
<keyword evidence="1" id="KW-0732">Signal</keyword>
<dbReference type="EMBL" id="JBHTHU010000018">
    <property type="protein sequence ID" value="MFD0751247.1"/>
    <property type="molecule type" value="Genomic_DNA"/>
</dbReference>
<evidence type="ECO:0000313" key="2">
    <source>
        <dbReference type="EMBL" id="MFD0751247.1"/>
    </source>
</evidence>
<sequence length="686" mass="75719">MLIRIPLIAVFLSLVFNVAAKAQQDTTLYELGRLNLSKKFTQSVTIKAAELEKIPFTNINDVITTWLYGYYGDKRSYVYVVDGFLNTDVNAYSIFDIDEITMVQNAAAYLNGALPGQVLLLVKTKRGTKPGSGVNVNGQTNLVNVRSAYDNAGSSKEFYSQYYLSAYKNTGKVNAGFSASVQSNPYPTSNFTTIPSDTYTANRFKFSGYLNAQLNKANSLNITTGYVPQNDDVSIIQRGLTAQGYNTFNSTGSGTQKLFYANAGLISNIAGKLVNRLNLGYQTQNTNGNLSRSQESVQMYGSSAVILNYNTKIDSAENLKSFVFNDNLSYNINVGKLSIQPAVNFTYKKLTSNSSYLSNSTVVQTNQVQNFYRNTAGKTSVSLLTPSIAFNYQDMILLQGGFQQFLSTGLQNSYAVEKPAITPFANVGVDVLKAINVKSASSSLVFSASYAKAMVTGAEPRATLSDQVIPFTSTTTYPYAPGSNFLARFDQFQGGVSYAILSNRLSFSYNYQQIKQSNPVIVSQYAYFPIPAYLLFNKQGKIHRVAVNADILTHGNLKWSSLFNITAFKYVLYDAQNKPFYDQTTQPNTNYVTGGMVNRLAYKKFSGGLDILYCFNQGGFIGSQYTGLGSKYYSINLQNIYAGYSFKVSGQRNFEVYANSRNMLMTNSSTITDNRRFYGVGFKAAL</sequence>
<dbReference type="SUPFAM" id="SSF56935">
    <property type="entry name" value="Porins"/>
    <property type="match status" value="1"/>
</dbReference>
<organism evidence="2 3">
    <name type="scientific">Mucilaginibacter calamicampi</name>
    <dbReference type="NCBI Taxonomy" id="1302352"/>
    <lineage>
        <taxon>Bacteria</taxon>
        <taxon>Pseudomonadati</taxon>
        <taxon>Bacteroidota</taxon>
        <taxon>Sphingobacteriia</taxon>
        <taxon>Sphingobacteriales</taxon>
        <taxon>Sphingobacteriaceae</taxon>
        <taxon>Mucilaginibacter</taxon>
    </lineage>
</organism>